<evidence type="ECO:0000313" key="9">
    <source>
        <dbReference type="EMBL" id="RGE44786.1"/>
    </source>
</evidence>
<keyword evidence="4" id="KW-0249">Electron transport</keyword>
<gene>
    <name evidence="9" type="ORF">DZC30_11850</name>
</gene>
<dbReference type="PANTHER" id="PTHR33751:SF9">
    <property type="entry name" value="CYTOCHROME C4"/>
    <property type="match status" value="1"/>
</dbReference>
<dbReference type="Proteomes" id="UP000261948">
    <property type="component" value="Unassembled WGS sequence"/>
</dbReference>
<evidence type="ECO:0000256" key="2">
    <source>
        <dbReference type="ARBA" id="ARBA00022617"/>
    </source>
</evidence>
<evidence type="ECO:0000313" key="10">
    <source>
        <dbReference type="Proteomes" id="UP000261948"/>
    </source>
</evidence>
<dbReference type="PROSITE" id="PS51007">
    <property type="entry name" value="CYTC"/>
    <property type="match status" value="2"/>
</dbReference>
<dbReference type="AlphaFoldDB" id="A0A373FKW6"/>
<evidence type="ECO:0000259" key="8">
    <source>
        <dbReference type="PROSITE" id="PS51007"/>
    </source>
</evidence>
<keyword evidence="7" id="KW-0732">Signal</keyword>
<dbReference type="GO" id="GO:0009055">
    <property type="term" value="F:electron transfer activity"/>
    <property type="evidence" value="ECO:0007669"/>
    <property type="project" value="InterPro"/>
</dbReference>
<evidence type="ECO:0000256" key="4">
    <source>
        <dbReference type="ARBA" id="ARBA00022982"/>
    </source>
</evidence>
<keyword evidence="3 6" id="KW-0479">Metal-binding</keyword>
<dbReference type="GO" id="GO:0046872">
    <property type="term" value="F:metal ion binding"/>
    <property type="evidence" value="ECO:0007669"/>
    <property type="project" value="UniProtKB-KW"/>
</dbReference>
<proteinExistence type="predicted"/>
<keyword evidence="5 6" id="KW-0408">Iron</keyword>
<accession>A0A373FKW6</accession>
<protein>
    <submittedName>
        <fullName evidence="9">Cytochrome c4</fullName>
    </submittedName>
</protein>
<comment type="caution">
    <text evidence="9">The sequence shown here is derived from an EMBL/GenBank/DDBJ whole genome shotgun (WGS) entry which is preliminary data.</text>
</comment>
<dbReference type="GO" id="GO:0020037">
    <property type="term" value="F:heme binding"/>
    <property type="evidence" value="ECO:0007669"/>
    <property type="project" value="InterPro"/>
</dbReference>
<dbReference type="Gene3D" id="1.10.760.10">
    <property type="entry name" value="Cytochrome c-like domain"/>
    <property type="match status" value="2"/>
</dbReference>
<organism evidence="9 10">
    <name type="scientific">Comamonas testosteroni</name>
    <name type="common">Pseudomonas testosteroni</name>
    <dbReference type="NCBI Taxonomy" id="285"/>
    <lineage>
        <taxon>Bacteria</taxon>
        <taxon>Pseudomonadati</taxon>
        <taxon>Pseudomonadota</taxon>
        <taxon>Betaproteobacteria</taxon>
        <taxon>Burkholderiales</taxon>
        <taxon>Comamonadaceae</taxon>
        <taxon>Comamonas</taxon>
    </lineage>
</organism>
<feature type="signal peptide" evidence="7">
    <location>
        <begin position="1"/>
        <end position="49"/>
    </location>
</feature>
<dbReference type="EMBL" id="QURR01000013">
    <property type="protein sequence ID" value="RGE44786.1"/>
    <property type="molecule type" value="Genomic_DNA"/>
</dbReference>
<keyword evidence="2 6" id="KW-0349">Heme</keyword>
<dbReference type="InterPro" id="IPR050597">
    <property type="entry name" value="Cytochrome_c_Oxidase_Subunit"/>
</dbReference>
<dbReference type="PANTHER" id="PTHR33751">
    <property type="entry name" value="CBB3-TYPE CYTOCHROME C OXIDASE SUBUNIT FIXP"/>
    <property type="match status" value="1"/>
</dbReference>
<evidence type="ECO:0000256" key="7">
    <source>
        <dbReference type="SAM" id="SignalP"/>
    </source>
</evidence>
<feature type="chain" id="PRO_5016614046" evidence="7">
    <location>
        <begin position="50"/>
        <end position="236"/>
    </location>
</feature>
<dbReference type="Pfam" id="PF00034">
    <property type="entry name" value="Cytochrom_C"/>
    <property type="match status" value="1"/>
</dbReference>
<feature type="domain" description="Cytochrome c" evidence="8">
    <location>
        <begin position="149"/>
        <end position="225"/>
    </location>
</feature>
<evidence type="ECO:0000256" key="5">
    <source>
        <dbReference type="ARBA" id="ARBA00023004"/>
    </source>
</evidence>
<keyword evidence="10" id="KW-1185">Reference proteome</keyword>
<sequence>MVENHAPPHPSWAVVMRKTTHEDRRMSLHAIKRPLALALLALAAAAAQAGTGRIPTDQDKLPKGVQATAAVASQCFACHGPAGHSQNEEWPNLAGQKQSYLLQQLKDFKSGTRKHPMMDPIVKLLSDADLKKLADHFSAQPAVKPRHPLAANAAAPAAAATCMACHDNAALPTEPFLHGQQAAYMESQIRAFRAGTRKNAVMEPMVKQLSDSDIKALAEHFSRLAPVAPATSAAKK</sequence>
<evidence type="ECO:0000256" key="1">
    <source>
        <dbReference type="ARBA" id="ARBA00022448"/>
    </source>
</evidence>
<name>A0A373FKW6_COMTE</name>
<dbReference type="SUPFAM" id="SSF46626">
    <property type="entry name" value="Cytochrome c"/>
    <property type="match status" value="2"/>
</dbReference>
<evidence type="ECO:0000256" key="3">
    <source>
        <dbReference type="ARBA" id="ARBA00022723"/>
    </source>
</evidence>
<dbReference type="InterPro" id="IPR009056">
    <property type="entry name" value="Cyt_c-like_dom"/>
</dbReference>
<keyword evidence="1" id="KW-0813">Transport</keyword>
<evidence type="ECO:0000256" key="6">
    <source>
        <dbReference type="PROSITE-ProRule" id="PRU00433"/>
    </source>
</evidence>
<dbReference type="InterPro" id="IPR036909">
    <property type="entry name" value="Cyt_c-like_dom_sf"/>
</dbReference>
<feature type="domain" description="Cytochrome c" evidence="8">
    <location>
        <begin position="59"/>
        <end position="141"/>
    </location>
</feature>
<dbReference type="OrthoDB" id="9773456at2"/>
<reference evidence="9 10" key="1">
    <citation type="submission" date="2018-08" db="EMBL/GenBank/DDBJ databases">
        <title>Comamonas testosteroni strain SWCO2.</title>
        <authorList>
            <person name="Jiang N."/>
            <person name="Zhang X.Z."/>
        </authorList>
    </citation>
    <scope>NUCLEOTIDE SEQUENCE [LARGE SCALE GENOMIC DNA]</scope>
    <source>
        <strain evidence="9 10">SWCO2</strain>
    </source>
</reference>